<evidence type="ECO:0000256" key="1">
    <source>
        <dbReference type="ARBA" id="ARBA00023224"/>
    </source>
</evidence>
<organism evidence="7 8">
    <name type="scientific">Propionispora vibrioides</name>
    <dbReference type="NCBI Taxonomy" id="112903"/>
    <lineage>
        <taxon>Bacteria</taxon>
        <taxon>Bacillati</taxon>
        <taxon>Bacillota</taxon>
        <taxon>Negativicutes</taxon>
        <taxon>Selenomonadales</taxon>
        <taxon>Sporomusaceae</taxon>
        <taxon>Propionispora</taxon>
    </lineage>
</organism>
<protein>
    <submittedName>
        <fullName evidence="7">Methyl-accepting chemotaxis protein</fullName>
    </submittedName>
</protein>
<keyword evidence="8" id="KW-1185">Reference proteome</keyword>
<evidence type="ECO:0000256" key="3">
    <source>
        <dbReference type="PROSITE-ProRule" id="PRU00284"/>
    </source>
</evidence>
<dbReference type="InterPro" id="IPR004089">
    <property type="entry name" value="MCPsignal_dom"/>
</dbReference>
<dbReference type="STRING" id="112903.SAMN04490178_11021"/>
<keyword evidence="4" id="KW-1133">Transmembrane helix</keyword>
<dbReference type="RefSeq" id="WP_091746416.1">
    <property type="nucleotide sequence ID" value="NZ_FODY01000010.1"/>
</dbReference>
<dbReference type="Proteomes" id="UP000198847">
    <property type="component" value="Unassembled WGS sequence"/>
</dbReference>
<dbReference type="PROSITE" id="PS50111">
    <property type="entry name" value="CHEMOTAXIS_TRANSDUC_2"/>
    <property type="match status" value="1"/>
</dbReference>
<evidence type="ECO:0000259" key="5">
    <source>
        <dbReference type="PROSITE" id="PS50111"/>
    </source>
</evidence>
<keyword evidence="4" id="KW-0472">Membrane</keyword>
<dbReference type="GO" id="GO:0007165">
    <property type="term" value="P:signal transduction"/>
    <property type="evidence" value="ECO:0007669"/>
    <property type="project" value="UniProtKB-KW"/>
</dbReference>
<dbReference type="Pfam" id="PF00015">
    <property type="entry name" value="MCPsignal"/>
    <property type="match status" value="1"/>
</dbReference>
<keyword evidence="4" id="KW-0812">Transmembrane</keyword>
<evidence type="ECO:0000313" key="7">
    <source>
        <dbReference type="EMBL" id="SEP09119.1"/>
    </source>
</evidence>
<dbReference type="EMBL" id="FODY01000010">
    <property type="protein sequence ID" value="SEP09119.1"/>
    <property type="molecule type" value="Genomic_DNA"/>
</dbReference>
<feature type="domain" description="HAMP" evidence="6">
    <location>
        <begin position="204"/>
        <end position="257"/>
    </location>
</feature>
<evidence type="ECO:0000259" key="6">
    <source>
        <dbReference type="PROSITE" id="PS50885"/>
    </source>
</evidence>
<keyword evidence="1 3" id="KW-0807">Transducer</keyword>
<dbReference type="PROSITE" id="PS50885">
    <property type="entry name" value="HAMP"/>
    <property type="match status" value="1"/>
</dbReference>
<gene>
    <name evidence="7" type="ORF">SAMN04490178_11021</name>
</gene>
<dbReference type="OrthoDB" id="107771at2"/>
<dbReference type="InterPro" id="IPR024478">
    <property type="entry name" value="HlyB_4HB_MCP"/>
</dbReference>
<dbReference type="SMART" id="SM00304">
    <property type="entry name" value="HAMP"/>
    <property type="match status" value="1"/>
</dbReference>
<feature type="transmembrane region" description="Helical" evidence="4">
    <location>
        <begin position="12"/>
        <end position="29"/>
    </location>
</feature>
<sequence>MKLTIGKKIFGAFLVIISGMVLLSGYTYYKIGQINEEYQSTTTINIEKLILAEELSNNIVEEAATVRKFNLTGDPAAREEFAAIQKESNGRIDRMEHIFVTESAKKSIAEIKAAKAEYEQLATQAMQAGLANDQQALKTIIQQGAVPYAKVTKQTDELVDMIKEYVKAEQAKIGDKATTNQRVLFIINGLIIVLAVAISIKLNSSISTAVGQLVRAVTEIAGGKITRDSIRVQSNDEIADLAAAINTMKTNMRTMIQQVMDSAELLAASSAQLKDNSGQMAQAGSQVADSINAIASGAEQQLASVDATAAVITQMSAGIQQAAANAAEINERSGEAAETAIVGSESVKGAILHMNKIEENVAHSAEVVTQLGMRSKEIGQIIDTISQIASQTNLLALNAAIEAARAGEQGRGFAVVAEEVRKLAEQSQDAAKQIAGLIGMIQTDTDRAVAVMNEGPELVSQGADVVQMAGLAFQDINDLVQTIHEQMQQVSDTLQQISTGSQQIVLSVERIDQHSKLAVGKTQAASAATEEQSASSQEIAAASEELSSTAEELKRIVDRFQLS</sequence>
<feature type="transmembrane region" description="Helical" evidence="4">
    <location>
        <begin position="183"/>
        <end position="202"/>
    </location>
</feature>
<dbReference type="Gene3D" id="6.10.340.10">
    <property type="match status" value="1"/>
</dbReference>
<dbReference type="PANTHER" id="PTHR32089">
    <property type="entry name" value="METHYL-ACCEPTING CHEMOTAXIS PROTEIN MCPB"/>
    <property type="match status" value="1"/>
</dbReference>
<dbReference type="SMART" id="SM00283">
    <property type="entry name" value="MA"/>
    <property type="match status" value="1"/>
</dbReference>
<proteinExistence type="inferred from homology"/>
<evidence type="ECO:0000256" key="2">
    <source>
        <dbReference type="ARBA" id="ARBA00029447"/>
    </source>
</evidence>
<dbReference type="PANTHER" id="PTHR32089:SF112">
    <property type="entry name" value="LYSOZYME-LIKE PROTEIN-RELATED"/>
    <property type="match status" value="1"/>
</dbReference>
<evidence type="ECO:0000313" key="8">
    <source>
        <dbReference type="Proteomes" id="UP000198847"/>
    </source>
</evidence>
<dbReference type="CDD" id="cd11386">
    <property type="entry name" value="MCP_signal"/>
    <property type="match status" value="1"/>
</dbReference>
<dbReference type="Pfam" id="PF00672">
    <property type="entry name" value="HAMP"/>
    <property type="match status" value="1"/>
</dbReference>
<dbReference type="GO" id="GO:0016020">
    <property type="term" value="C:membrane"/>
    <property type="evidence" value="ECO:0007669"/>
    <property type="project" value="InterPro"/>
</dbReference>
<comment type="similarity">
    <text evidence="2">Belongs to the methyl-accepting chemotaxis (MCP) protein family.</text>
</comment>
<dbReference type="InterPro" id="IPR003660">
    <property type="entry name" value="HAMP_dom"/>
</dbReference>
<evidence type="ECO:0000256" key="4">
    <source>
        <dbReference type="SAM" id="Phobius"/>
    </source>
</evidence>
<dbReference type="SUPFAM" id="SSF58104">
    <property type="entry name" value="Methyl-accepting chemotaxis protein (MCP) signaling domain"/>
    <property type="match status" value="1"/>
</dbReference>
<name>A0A1H8V135_9FIRM</name>
<dbReference type="Pfam" id="PF12729">
    <property type="entry name" value="4HB_MCP_1"/>
    <property type="match status" value="1"/>
</dbReference>
<accession>A0A1H8V135</accession>
<dbReference type="CDD" id="cd06225">
    <property type="entry name" value="HAMP"/>
    <property type="match status" value="1"/>
</dbReference>
<dbReference type="AlphaFoldDB" id="A0A1H8V135"/>
<reference evidence="7 8" key="1">
    <citation type="submission" date="2016-10" db="EMBL/GenBank/DDBJ databases">
        <authorList>
            <person name="de Groot N.N."/>
        </authorList>
    </citation>
    <scope>NUCLEOTIDE SEQUENCE [LARGE SCALE GENOMIC DNA]</scope>
    <source>
        <strain evidence="7 8">DSM 13305</strain>
    </source>
</reference>
<dbReference type="Gene3D" id="1.10.287.950">
    <property type="entry name" value="Methyl-accepting chemotaxis protein"/>
    <property type="match status" value="1"/>
</dbReference>
<feature type="domain" description="Methyl-accepting transducer" evidence="5">
    <location>
        <begin position="276"/>
        <end position="512"/>
    </location>
</feature>